<proteinExistence type="predicted"/>
<evidence type="ECO:0000313" key="1">
    <source>
        <dbReference type="EMBL" id="KAK7746087.1"/>
    </source>
</evidence>
<protein>
    <submittedName>
        <fullName evidence="1">Uncharacterized protein</fullName>
    </submittedName>
</protein>
<sequence>MNAHGLEFVVPDEMISVAVAALEKSNLRPCPGPWTCIVTGNHTPSPPPAFHMHIGLTNVYVSIRAHSGTLGFAPPPTDLDFEAELHGMPDAHYTLASNRSLLARPLRSLGRVRGQGAFSRKGPPVRVPLSHVMLEAYIRLASAHRYEYGSFYRSMMTYVQEHVDQDGLLDDTKLSGPCRTFWLGLKAGRRRVRDLVDEFQLALSDADADADADADSGLGISSEAFDGEGSIDGVFQ</sequence>
<name>A0AAN9YKF1_9PEZI</name>
<dbReference type="AlphaFoldDB" id="A0AAN9YKF1"/>
<evidence type="ECO:0000313" key="2">
    <source>
        <dbReference type="Proteomes" id="UP001320420"/>
    </source>
</evidence>
<keyword evidence="2" id="KW-1185">Reference proteome</keyword>
<dbReference type="Proteomes" id="UP001320420">
    <property type="component" value="Unassembled WGS sequence"/>
</dbReference>
<dbReference type="EMBL" id="JAKJXP020000102">
    <property type="protein sequence ID" value="KAK7746087.1"/>
    <property type="molecule type" value="Genomic_DNA"/>
</dbReference>
<gene>
    <name evidence="1" type="ORF">SLS62_009547</name>
</gene>
<accession>A0AAN9YKF1</accession>
<comment type="caution">
    <text evidence="1">The sequence shown here is derived from an EMBL/GenBank/DDBJ whole genome shotgun (WGS) entry which is preliminary data.</text>
</comment>
<organism evidence="1 2">
    <name type="scientific">Diatrype stigma</name>
    <dbReference type="NCBI Taxonomy" id="117547"/>
    <lineage>
        <taxon>Eukaryota</taxon>
        <taxon>Fungi</taxon>
        <taxon>Dikarya</taxon>
        <taxon>Ascomycota</taxon>
        <taxon>Pezizomycotina</taxon>
        <taxon>Sordariomycetes</taxon>
        <taxon>Xylariomycetidae</taxon>
        <taxon>Xylariales</taxon>
        <taxon>Diatrypaceae</taxon>
        <taxon>Diatrype</taxon>
    </lineage>
</organism>
<reference evidence="1 2" key="1">
    <citation type="submission" date="2024-02" db="EMBL/GenBank/DDBJ databases">
        <title>De novo assembly and annotation of 12 fungi associated with fruit tree decline syndrome in Ontario, Canada.</title>
        <authorList>
            <person name="Sulman M."/>
            <person name="Ellouze W."/>
            <person name="Ilyukhin E."/>
        </authorList>
    </citation>
    <scope>NUCLEOTIDE SEQUENCE [LARGE SCALE GENOMIC DNA]</scope>
    <source>
        <strain evidence="1 2">M11/M66-122</strain>
    </source>
</reference>